<protein>
    <submittedName>
        <fullName evidence="2">Uncharacterized protein</fullName>
    </submittedName>
</protein>
<feature type="non-terminal residue" evidence="2">
    <location>
        <position position="1"/>
    </location>
</feature>
<accession>A0A6J4U766</accession>
<feature type="region of interest" description="Disordered" evidence="1">
    <location>
        <begin position="1"/>
        <end position="133"/>
    </location>
</feature>
<feature type="compositionally biased region" description="Low complexity" evidence="1">
    <location>
        <begin position="25"/>
        <end position="35"/>
    </location>
</feature>
<feature type="compositionally biased region" description="Gly residues" evidence="1">
    <location>
        <begin position="71"/>
        <end position="80"/>
    </location>
</feature>
<evidence type="ECO:0000313" key="2">
    <source>
        <dbReference type="EMBL" id="CAA9542406.1"/>
    </source>
</evidence>
<organism evidence="2">
    <name type="scientific">uncultured Sphingosinicella sp</name>
    <dbReference type="NCBI Taxonomy" id="478748"/>
    <lineage>
        <taxon>Bacteria</taxon>
        <taxon>Pseudomonadati</taxon>
        <taxon>Pseudomonadota</taxon>
        <taxon>Alphaproteobacteria</taxon>
        <taxon>Sphingomonadales</taxon>
        <taxon>Sphingosinicellaceae</taxon>
        <taxon>Sphingosinicella</taxon>
        <taxon>environmental samples</taxon>
    </lineage>
</organism>
<proteinExistence type="predicted"/>
<feature type="compositionally biased region" description="Low complexity" evidence="1">
    <location>
        <begin position="92"/>
        <end position="103"/>
    </location>
</feature>
<sequence length="158" mass="16628">VRRRRQWLAAGNAAHPLPSRAQPGARAPHAFSSPAARRRARTQPAARDLCGDTGSASDDCRRDRSRRRHGVPGGERGAGGHTLRPRRSLSRPAHPAGPGAVAAAHHDPEQSGSQRGEAAAAAAPPHLSAAPARHQGTGVMALYGWPMGADPEPRFPRL</sequence>
<feature type="non-terminal residue" evidence="2">
    <location>
        <position position="158"/>
    </location>
</feature>
<feature type="compositionally biased region" description="Low complexity" evidence="1">
    <location>
        <begin position="118"/>
        <end position="132"/>
    </location>
</feature>
<evidence type="ECO:0000256" key="1">
    <source>
        <dbReference type="SAM" id="MobiDB-lite"/>
    </source>
</evidence>
<dbReference type="EMBL" id="CADCWD010000073">
    <property type="protein sequence ID" value="CAA9542406.1"/>
    <property type="molecule type" value="Genomic_DNA"/>
</dbReference>
<dbReference type="AlphaFoldDB" id="A0A6J4U766"/>
<reference evidence="2" key="1">
    <citation type="submission" date="2020-02" db="EMBL/GenBank/DDBJ databases">
        <authorList>
            <person name="Meier V. D."/>
        </authorList>
    </citation>
    <scope>NUCLEOTIDE SEQUENCE</scope>
    <source>
        <strain evidence="2">AVDCRST_MAG23</strain>
    </source>
</reference>
<name>A0A6J4U766_9SPHN</name>
<gene>
    <name evidence="2" type="ORF">AVDCRST_MAG23-2219</name>
</gene>